<keyword evidence="2" id="KW-1185">Reference proteome</keyword>
<dbReference type="RefSeq" id="WP_114334356.1">
    <property type="nucleotide sequence ID" value="NZ_QMDL01000002.1"/>
</dbReference>
<evidence type="ECO:0000313" key="1">
    <source>
        <dbReference type="EMBL" id="RMJ04263.1"/>
    </source>
</evidence>
<proteinExistence type="predicted"/>
<gene>
    <name evidence="1" type="ORF">DOQ08_01583</name>
</gene>
<sequence>MTNLDEKLSAFLDGELLAEEMQQMRERLAVEPALAARLSELSMVDQALQAHYGEIDDRPLPAAITQLLGVTDNQPEQPPNNVIRLLLRERLRAHTGKAIAAALVGGFALAQWLSLPTMDADASWREVAQVLESTPSGTNYTLASGEQLTPRLTFVNHDGEYCRQFRVQGDAGRSENIACRSGAGTEEWDLAVRLELADTVSGDRYQTASGGSALDDTLDKMIAGPLLAPEEERRLIELQWSPNH</sequence>
<dbReference type="Proteomes" id="UP000265903">
    <property type="component" value="Unassembled WGS sequence"/>
</dbReference>
<dbReference type="OrthoDB" id="5588054at2"/>
<organism evidence="1 2">
    <name type="scientific">Marinobacter litoralis</name>
    <dbReference type="NCBI Taxonomy" id="187981"/>
    <lineage>
        <taxon>Bacteria</taxon>
        <taxon>Pseudomonadati</taxon>
        <taxon>Pseudomonadota</taxon>
        <taxon>Gammaproteobacteria</taxon>
        <taxon>Pseudomonadales</taxon>
        <taxon>Marinobacteraceae</taxon>
        <taxon>Marinobacter</taxon>
    </lineage>
</organism>
<accession>A0A3M2RG20</accession>
<name>A0A3M2RG20_9GAMM</name>
<evidence type="ECO:0008006" key="3">
    <source>
        <dbReference type="Google" id="ProtNLM"/>
    </source>
</evidence>
<dbReference type="AlphaFoldDB" id="A0A3M2RG20"/>
<comment type="caution">
    <text evidence="1">The sequence shown here is derived from an EMBL/GenBank/DDBJ whole genome shotgun (WGS) entry which is preliminary data.</text>
</comment>
<reference evidence="1 2" key="1">
    <citation type="submission" date="2018-08" db="EMBL/GenBank/DDBJ databases">
        <title>Whole Genome Sequence of the Moderate Halophilic Marine Bacterium Marinobacter litoralis Sw-45.</title>
        <authorList>
            <person name="Musa H."/>
        </authorList>
    </citation>
    <scope>NUCLEOTIDE SEQUENCE [LARGE SCALE GENOMIC DNA]</scope>
    <source>
        <strain evidence="1 2">Sw-45</strain>
    </source>
</reference>
<protein>
    <recommendedName>
        <fullName evidence="3">Anti-sigma factor</fullName>
    </recommendedName>
</protein>
<evidence type="ECO:0000313" key="2">
    <source>
        <dbReference type="Proteomes" id="UP000265903"/>
    </source>
</evidence>
<dbReference type="EMBL" id="QMDL01000002">
    <property type="protein sequence ID" value="RMJ04263.1"/>
    <property type="molecule type" value="Genomic_DNA"/>
</dbReference>